<reference evidence="2" key="1">
    <citation type="journal article" date="2022" name="Arch. Microbiol.">
        <title>Microbulbifer okhotskensis sp. nov., isolated from a deep bottom sediment of the Okhotsk Sea.</title>
        <authorList>
            <person name="Romanenko L."/>
            <person name="Kurilenko V."/>
            <person name="Otstavnykh N."/>
            <person name="Velansky P."/>
            <person name="Isaeva M."/>
            <person name="Mikhailov V."/>
        </authorList>
    </citation>
    <scope>NUCLEOTIDE SEQUENCE</scope>
    <source>
        <strain evidence="2">OS29</strain>
    </source>
</reference>
<dbReference type="Proteomes" id="UP001139028">
    <property type="component" value="Unassembled WGS sequence"/>
</dbReference>
<dbReference type="RefSeq" id="WP_252464702.1">
    <property type="nucleotide sequence ID" value="NZ_JALBWM010000009.1"/>
</dbReference>
<comment type="caution">
    <text evidence="2">The sequence shown here is derived from an EMBL/GenBank/DDBJ whole genome shotgun (WGS) entry which is preliminary data.</text>
</comment>
<protein>
    <submittedName>
        <fullName evidence="2">Polymer-forming cytoskeletal protein</fullName>
    </submittedName>
</protein>
<dbReference type="Pfam" id="PF04519">
    <property type="entry name" value="Bactofilin"/>
    <property type="match status" value="1"/>
</dbReference>
<dbReference type="InterPro" id="IPR007607">
    <property type="entry name" value="BacA/B"/>
</dbReference>
<evidence type="ECO:0000313" key="3">
    <source>
        <dbReference type="Proteomes" id="UP001139028"/>
    </source>
</evidence>
<sequence>MLRKKEKQITMANTGSNHTTLIARQTEITGDIHFRGNLVVEGKVRGNVSAHSDSDARLQIVDGGIIEGEIRVPQVVINGHVKGDVYSARHLELAAKAMVEGNVHYKLIEMLKGAQVNGALVSSVDLSSTGEPHMIGYSEDETVIEAS</sequence>
<evidence type="ECO:0000313" key="2">
    <source>
        <dbReference type="EMBL" id="MCO1333425.1"/>
    </source>
</evidence>
<name>A0A9X2ELT7_9GAMM</name>
<gene>
    <name evidence="2" type="ORF">MO867_03635</name>
</gene>
<accession>A0A9X2ELT7</accession>
<evidence type="ECO:0000256" key="1">
    <source>
        <dbReference type="ARBA" id="ARBA00044755"/>
    </source>
</evidence>
<proteinExistence type="inferred from homology"/>
<keyword evidence="3" id="KW-1185">Reference proteome</keyword>
<dbReference type="PANTHER" id="PTHR35024">
    <property type="entry name" value="HYPOTHETICAL CYTOSOLIC PROTEIN"/>
    <property type="match status" value="1"/>
</dbReference>
<dbReference type="AlphaFoldDB" id="A0A9X2ELT7"/>
<dbReference type="EMBL" id="JALBWM010000009">
    <property type="protein sequence ID" value="MCO1333425.1"/>
    <property type="molecule type" value="Genomic_DNA"/>
</dbReference>
<dbReference type="PANTHER" id="PTHR35024:SF4">
    <property type="entry name" value="POLYMER-FORMING CYTOSKELETAL PROTEIN"/>
    <property type="match status" value="1"/>
</dbReference>
<organism evidence="2 3">
    <name type="scientific">Microbulbifer okhotskensis</name>
    <dbReference type="NCBI Taxonomy" id="2926617"/>
    <lineage>
        <taxon>Bacteria</taxon>
        <taxon>Pseudomonadati</taxon>
        <taxon>Pseudomonadota</taxon>
        <taxon>Gammaproteobacteria</taxon>
        <taxon>Cellvibrionales</taxon>
        <taxon>Microbulbiferaceae</taxon>
        <taxon>Microbulbifer</taxon>
    </lineage>
</organism>
<comment type="similarity">
    <text evidence="1">Belongs to the bactofilin family.</text>
</comment>